<comment type="similarity">
    <text evidence="1">Belongs to the short-chain dehydrogenases/reductases (SDR) family.</text>
</comment>
<accession>A0AAP0HVI8</accession>
<keyword evidence="2" id="KW-0560">Oxidoreductase</keyword>
<organism evidence="3 4">
    <name type="scientific">Stephania yunnanensis</name>
    <dbReference type="NCBI Taxonomy" id="152371"/>
    <lineage>
        <taxon>Eukaryota</taxon>
        <taxon>Viridiplantae</taxon>
        <taxon>Streptophyta</taxon>
        <taxon>Embryophyta</taxon>
        <taxon>Tracheophyta</taxon>
        <taxon>Spermatophyta</taxon>
        <taxon>Magnoliopsida</taxon>
        <taxon>Ranunculales</taxon>
        <taxon>Menispermaceae</taxon>
        <taxon>Menispermoideae</taxon>
        <taxon>Cissampelideae</taxon>
        <taxon>Stephania</taxon>
    </lineage>
</organism>
<gene>
    <name evidence="3" type="ORF">Syun_025161</name>
</gene>
<dbReference type="SUPFAM" id="SSF51735">
    <property type="entry name" value="NAD(P)-binding Rossmann-fold domains"/>
    <property type="match status" value="1"/>
</dbReference>
<dbReference type="EMBL" id="JBBNAF010000011">
    <property type="protein sequence ID" value="KAK9098116.1"/>
    <property type="molecule type" value="Genomic_DNA"/>
</dbReference>
<evidence type="ECO:0000313" key="3">
    <source>
        <dbReference type="EMBL" id="KAK9098116.1"/>
    </source>
</evidence>
<protein>
    <submittedName>
        <fullName evidence="3">Uncharacterized protein</fullName>
    </submittedName>
</protein>
<evidence type="ECO:0000256" key="2">
    <source>
        <dbReference type="ARBA" id="ARBA00023002"/>
    </source>
</evidence>
<dbReference type="InterPro" id="IPR002347">
    <property type="entry name" value="SDR_fam"/>
</dbReference>
<sequence>MMIEELGRTVSLVCSIQFWRMAVLWNVSIVYSYMRLWFDEIVFKKCLRYPRCPEQYHAEVIKRPVCVITGPTSGLGRAAAEALAREGFCVVLVGMVDDVRLAKDKAGISTDLLLKTLEEIKEQQPDAHLKAIEVDLSSFQSILKFKNSLRQWLVDADMHPSIQLLINNAGILETSARLTNEGYERMTGTNYIGPFLLSNLLLPLLKSSSIPSRIVNITSFTHRCVSNLQPGEEILVEKYPAGWKQFPFARTYECSKFFVLLFSYQLHQRLLLGDKSHRVSVIAADPGVVHTNIMREVPLPLSLLATTVLKYFGLLQSPEEGVESIIDAALAPPGVSGVYFFGGRGRTINSSALSYDARLRDKLWSDSCKLFVNSKLGFT</sequence>
<dbReference type="PANTHER" id="PTHR24320:SF227">
    <property type="entry name" value="RETINOL DEHYDROGENASE 11"/>
    <property type="match status" value="1"/>
</dbReference>
<dbReference type="Pfam" id="PF00106">
    <property type="entry name" value="adh_short"/>
    <property type="match status" value="1"/>
</dbReference>
<dbReference type="AlphaFoldDB" id="A0AAP0HVI8"/>
<dbReference type="PANTHER" id="PTHR24320">
    <property type="entry name" value="RETINOL DEHYDROGENASE"/>
    <property type="match status" value="1"/>
</dbReference>
<keyword evidence="4" id="KW-1185">Reference proteome</keyword>
<dbReference type="GO" id="GO:0016491">
    <property type="term" value="F:oxidoreductase activity"/>
    <property type="evidence" value="ECO:0007669"/>
    <property type="project" value="UniProtKB-KW"/>
</dbReference>
<evidence type="ECO:0000256" key="1">
    <source>
        <dbReference type="ARBA" id="ARBA00006484"/>
    </source>
</evidence>
<reference evidence="3 4" key="1">
    <citation type="submission" date="2024-01" db="EMBL/GenBank/DDBJ databases">
        <title>Genome assemblies of Stephania.</title>
        <authorList>
            <person name="Yang L."/>
        </authorList>
    </citation>
    <scope>NUCLEOTIDE SEQUENCE [LARGE SCALE GENOMIC DNA]</scope>
    <source>
        <strain evidence="3">YNDBR</strain>
        <tissue evidence="3">Leaf</tissue>
    </source>
</reference>
<evidence type="ECO:0000313" key="4">
    <source>
        <dbReference type="Proteomes" id="UP001420932"/>
    </source>
</evidence>
<dbReference type="Proteomes" id="UP001420932">
    <property type="component" value="Unassembled WGS sequence"/>
</dbReference>
<comment type="caution">
    <text evidence="3">The sequence shown here is derived from an EMBL/GenBank/DDBJ whole genome shotgun (WGS) entry which is preliminary data.</text>
</comment>
<dbReference type="PRINTS" id="PR00081">
    <property type="entry name" value="GDHRDH"/>
</dbReference>
<dbReference type="Gene3D" id="3.40.50.720">
    <property type="entry name" value="NAD(P)-binding Rossmann-like Domain"/>
    <property type="match status" value="1"/>
</dbReference>
<proteinExistence type="inferred from homology"/>
<name>A0AAP0HVI8_9MAGN</name>
<dbReference type="InterPro" id="IPR036291">
    <property type="entry name" value="NAD(P)-bd_dom_sf"/>
</dbReference>